<dbReference type="AlphaFoldDB" id="A0A427AF87"/>
<name>A0A427AF87_ENSVE</name>
<accession>A0A427AF87</accession>
<evidence type="ECO:0000313" key="3">
    <source>
        <dbReference type="Proteomes" id="UP000287651"/>
    </source>
</evidence>
<gene>
    <name evidence="2" type="ORF">B296_00000962</name>
</gene>
<dbReference type="Proteomes" id="UP000287651">
    <property type="component" value="Unassembled WGS sequence"/>
</dbReference>
<protein>
    <submittedName>
        <fullName evidence="2">Uncharacterized protein</fullName>
    </submittedName>
</protein>
<dbReference type="EMBL" id="AMZH03002646">
    <property type="protein sequence ID" value="RRT74876.1"/>
    <property type="molecule type" value="Genomic_DNA"/>
</dbReference>
<evidence type="ECO:0000256" key="1">
    <source>
        <dbReference type="SAM" id="MobiDB-lite"/>
    </source>
</evidence>
<comment type="caution">
    <text evidence="2">The sequence shown here is derived from an EMBL/GenBank/DDBJ whole genome shotgun (WGS) entry which is preliminary data.</text>
</comment>
<sequence length="296" mass="32526">MALPYHMYDVSRESYLTYTATAPVSCKASHLRTLTLPPAVASLLSPPPPWFPFPAITWTTTPKGGWLGRGCSFSYETGGAKAVDLEDIEDVEDRTVAEGAGATVRQQLSCAQAAEGMPARDERRSLPPTHAHAAATPPFASSAAFPSPVLLSFLQQPHQRHRHRRLHPLPLHSTHLRRRSRPVIPLRCQRLSQIHRLGRSCSPHPHHHLLRLLFWVNFVCDEGGIGGTEAPRAGAAAHERQPLLEAPPLPPPDPLRLHYFLPPSPLLYCYYSCSITSSTSSLPSLSLLLSGVYSSM</sequence>
<proteinExistence type="predicted"/>
<reference evidence="2 3" key="1">
    <citation type="journal article" date="2014" name="Agronomy (Basel)">
        <title>A Draft Genome Sequence for Ensete ventricosum, the Drought-Tolerant Tree Against Hunger.</title>
        <authorList>
            <person name="Harrison J."/>
            <person name="Moore K.A."/>
            <person name="Paszkiewicz K."/>
            <person name="Jones T."/>
            <person name="Grant M."/>
            <person name="Ambacheew D."/>
            <person name="Muzemil S."/>
            <person name="Studholme D.J."/>
        </authorList>
    </citation>
    <scope>NUCLEOTIDE SEQUENCE [LARGE SCALE GENOMIC DNA]</scope>
</reference>
<organism evidence="2 3">
    <name type="scientific">Ensete ventricosum</name>
    <name type="common">Abyssinian banana</name>
    <name type="synonym">Musa ensete</name>
    <dbReference type="NCBI Taxonomy" id="4639"/>
    <lineage>
        <taxon>Eukaryota</taxon>
        <taxon>Viridiplantae</taxon>
        <taxon>Streptophyta</taxon>
        <taxon>Embryophyta</taxon>
        <taxon>Tracheophyta</taxon>
        <taxon>Spermatophyta</taxon>
        <taxon>Magnoliopsida</taxon>
        <taxon>Liliopsida</taxon>
        <taxon>Zingiberales</taxon>
        <taxon>Musaceae</taxon>
        <taxon>Ensete</taxon>
    </lineage>
</organism>
<evidence type="ECO:0000313" key="2">
    <source>
        <dbReference type="EMBL" id="RRT74876.1"/>
    </source>
</evidence>
<feature type="region of interest" description="Disordered" evidence="1">
    <location>
        <begin position="112"/>
        <end position="135"/>
    </location>
</feature>